<feature type="non-terminal residue" evidence="1">
    <location>
        <position position="1"/>
    </location>
</feature>
<proteinExistence type="predicted"/>
<comment type="caution">
    <text evidence="1">The sequence shown here is derived from an EMBL/GenBank/DDBJ whole genome shotgun (WGS) entry which is preliminary data.</text>
</comment>
<reference evidence="1" key="1">
    <citation type="submission" date="2021-06" db="EMBL/GenBank/DDBJ databases">
        <authorList>
            <person name="Kallberg Y."/>
            <person name="Tangrot J."/>
            <person name="Rosling A."/>
        </authorList>
    </citation>
    <scope>NUCLEOTIDE SEQUENCE</scope>
    <source>
        <strain evidence="1">MA453B</strain>
    </source>
</reference>
<accession>A0A9N9P8E3</accession>
<dbReference type="AlphaFoldDB" id="A0A9N9P8E3"/>
<protein>
    <submittedName>
        <fullName evidence="1">14326_t:CDS:1</fullName>
    </submittedName>
</protein>
<name>A0A9N9P8E3_9GLOM</name>
<feature type="non-terminal residue" evidence="1">
    <location>
        <position position="110"/>
    </location>
</feature>
<organism evidence="1 2">
    <name type="scientific">Dentiscutata erythropus</name>
    <dbReference type="NCBI Taxonomy" id="1348616"/>
    <lineage>
        <taxon>Eukaryota</taxon>
        <taxon>Fungi</taxon>
        <taxon>Fungi incertae sedis</taxon>
        <taxon>Mucoromycota</taxon>
        <taxon>Glomeromycotina</taxon>
        <taxon>Glomeromycetes</taxon>
        <taxon>Diversisporales</taxon>
        <taxon>Gigasporaceae</taxon>
        <taxon>Dentiscutata</taxon>
    </lineage>
</organism>
<dbReference type="Proteomes" id="UP000789405">
    <property type="component" value="Unassembled WGS sequence"/>
</dbReference>
<gene>
    <name evidence="1" type="ORF">DERYTH_LOCUS25995</name>
</gene>
<evidence type="ECO:0000313" key="1">
    <source>
        <dbReference type="EMBL" id="CAG8814642.1"/>
    </source>
</evidence>
<dbReference type="EMBL" id="CAJVPY010051553">
    <property type="protein sequence ID" value="CAG8814642.1"/>
    <property type="molecule type" value="Genomic_DNA"/>
</dbReference>
<sequence>EQAQSIISPEINHTIKISENNVRPNCDNSRITRDSETQDIICLYQNACDAEKDAIEANRKEILCWCFYAKRFKSMVKDFMINDRIGEKKAKGRVYDFIIKQLPATKRGNL</sequence>
<keyword evidence="2" id="KW-1185">Reference proteome</keyword>
<dbReference type="OrthoDB" id="2439570at2759"/>
<evidence type="ECO:0000313" key="2">
    <source>
        <dbReference type="Proteomes" id="UP000789405"/>
    </source>
</evidence>